<dbReference type="EMBL" id="GU271150">
    <property type="protein sequence ID" value="ADC54887.1"/>
    <property type="molecule type" value="Genomic_DNA"/>
</dbReference>
<evidence type="ECO:0000256" key="4">
    <source>
        <dbReference type="ARBA" id="ARBA00021008"/>
    </source>
</evidence>
<feature type="transmembrane region" description="Helical" evidence="17">
    <location>
        <begin position="275"/>
        <end position="294"/>
    </location>
</feature>
<keyword evidence="9 17" id="KW-1278">Translocase</keyword>
<dbReference type="AlphaFoldDB" id="D3XB33"/>
<comment type="function">
    <text evidence="17">Core subunit of the mitochondrial membrane respiratory chain NADH dehydrogenase (Complex I) which catalyzes electron transfer from NADH through the respiratory chain, using ubiquinone as an electron acceptor. Essential for the catalytic activity and assembly of complex I.</text>
</comment>
<evidence type="ECO:0000256" key="16">
    <source>
        <dbReference type="ARBA" id="ARBA00049551"/>
    </source>
</evidence>
<dbReference type="PANTHER" id="PTHR46552">
    <property type="entry name" value="NADH-UBIQUINONE OXIDOREDUCTASE CHAIN 2"/>
    <property type="match status" value="1"/>
</dbReference>
<keyword evidence="12 17" id="KW-0520">NAD</keyword>
<feature type="transmembrane region" description="Helical" evidence="17">
    <location>
        <begin position="60"/>
        <end position="79"/>
    </location>
</feature>
<evidence type="ECO:0000256" key="2">
    <source>
        <dbReference type="ARBA" id="ARBA00007012"/>
    </source>
</evidence>
<organism evidence="20">
    <name type="scientific">Pristurus somalicus</name>
    <dbReference type="NCBI Taxonomy" id="706260"/>
    <lineage>
        <taxon>Eukaryota</taxon>
        <taxon>Metazoa</taxon>
        <taxon>Chordata</taxon>
        <taxon>Craniata</taxon>
        <taxon>Vertebrata</taxon>
        <taxon>Euteleostomi</taxon>
        <taxon>Lepidosauria</taxon>
        <taxon>Squamata</taxon>
        <taxon>Bifurcata</taxon>
        <taxon>Gekkota</taxon>
        <taxon>Sphaerodactylidae</taxon>
        <taxon>Pristurus</taxon>
    </lineage>
</organism>
<comment type="subcellular location">
    <subcellularLocation>
        <location evidence="1 17">Mitochondrion inner membrane</location>
        <topology evidence="1 17">Multi-pass membrane protein</topology>
    </subcellularLocation>
</comment>
<keyword evidence="13 17" id="KW-0830">Ubiquinone</keyword>
<keyword evidence="11 17" id="KW-1133">Transmembrane helix</keyword>
<keyword evidence="7 17" id="KW-0812">Transmembrane</keyword>
<evidence type="ECO:0000256" key="7">
    <source>
        <dbReference type="ARBA" id="ARBA00022692"/>
    </source>
</evidence>
<evidence type="ECO:0000256" key="3">
    <source>
        <dbReference type="ARBA" id="ARBA00012944"/>
    </source>
</evidence>
<keyword evidence="8 17" id="KW-0999">Mitochondrion inner membrane</keyword>
<dbReference type="GO" id="GO:0008137">
    <property type="term" value="F:NADH dehydrogenase (ubiquinone) activity"/>
    <property type="evidence" value="ECO:0007669"/>
    <property type="project" value="UniProtKB-EC"/>
</dbReference>
<dbReference type="InterPro" id="IPR001750">
    <property type="entry name" value="ND/Mrp_TM"/>
</dbReference>
<evidence type="ECO:0000256" key="1">
    <source>
        <dbReference type="ARBA" id="ARBA00004448"/>
    </source>
</evidence>
<proteinExistence type="inferred from homology"/>
<keyword evidence="6 17" id="KW-0679">Respiratory chain</keyword>
<feature type="domain" description="NADH dehydrogenase subunit 2 C-terminal" evidence="19">
    <location>
        <begin position="290"/>
        <end position="342"/>
    </location>
</feature>
<dbReference type="Pfam" id="PF06444">
    <property type="entry name" value="NADH_dehy_S2_C"/>
    <property type="match status" value="1"/>
</dbReference>
<reference evidence="20" key="1">
    <citation type="journal article" date="2009" name="Proc. Calif. Acad. Sci.">
        <title>Phylogenetic Relationships among Species in the Sphaerodactylid Lizard Genus Pristurus.</title>
        <authorList>
            <person name="Papenfuss T.J."/>
            <person name="Jackman T."/>
            <person name="Bauer A."/>
            <person name="Stuart B.L."/>
            <person name="Robinson M.D."/>
            <person name="Parham J.F."/>
        </authorList>
    </citation>
    <scope>NUCLEOTIDE SEQUENCE</scope>
</reference>
<evidence type="ECO:0000256" key="6">
    <source>
        <dbReference type="ARBA" id="ARBA00022660"/>
    </source>
</evidence>
<feature type="domain" description="NADH:quinone oxidoreductase/Mrp antiporter transmembrane" evidence="18">
    <location>
        <begin position="23"/>
        <end position="274"/>
    </location>
</feature>
<evidence type="ECO:0000256" key="17">
    <source>
        <dbReference type="RuleBase" id="RU003403"/>
    </source>
</evidence>
<evidence type="ECO:0000259" key="18">
    <source>
        <dbReference type="Pfam" id="PF00361"/>
    </source>
</evidence>
<keyword evidence="5" id="KW-0813">Transport</keyword>
<feature type="transmembrane region" description="Helical" evidence="17">
    <location>
        <begin position="153"/>
        <end position="172"/>
    </location>
</feature>
<protein>
    <recommendedName>
        <fullName evidence="4 17">NADH-ubiquinone oxidoreductase chain 2</fullName>
        <ecNumber evidence="3 17">7.1.1.2</ecNumber>
    </recommendedName>
</protein>
<evidence type="ECO:0000259" key="19">
    <source>
        <dbReference type="Pfam" id="PF06444"/>
    </source>
</evidence>
<evidence type="ECO:0000313" key="20">
    <source>
        <dbReference type="EMBL" id="ADC54887.1"/>
    </source>
</evidence>
<evidence type="ECO:0000256" key="11">
    <source>
        <dbReference type="ARBA" id="ARBA00022989"/>
    </source>
</evidence>
<evidence type="ECO:0000256" key="9">
    <source>
        <dbReference type="ARBA" id="ARBA00022967"/>
    </source>
</evidence>
<evidence type="ECO:0000256" key="12">
    <source>
        <dbReference type="ARBA" id="ARBA00023027"/>
    </source>
</evidence>
<evidence type="ECO:0000256" key="5">
    <source>
        <dbReference type="ARBA" id="ARBA00022448"/>
    </source>
</evidence>
<accession>D3XB33</accession>
<dbReference type="GO" id="GO:0006120">
    <property type="term" value="P:mitochondrial electron transport, NADH to ubiquinone"/>
    <property type="evidence" value="ECO:0007669"/>
    <property type="project" value="InterPro"/>
</dbReference>
<evidence type="ECO:0000256" key="10">
    <source>
        <dbReference type="ARBA" id="ARBA00022982"/>
    </source>
</evidence>
<comment type="similarity">
    <text evidence="2 17">Belongs to the complex I subunit 2 family.</text>
</comment>
<feature type="transmembrane region" description="Helical" evidence="17">
    <location>
        <begin position="234"/>
        <end position="254"/>
    </location>
</feature>
<dbReference type="InterPro" id="IPR003917">
    <property type="entry name" value="NADH_UbQ_OxRdtase_chain2"/>
</dbReference>
<keyword evidence="15 17" id="KW-0472">Membrane</keyword>
<evidence type="ECO:0000256" key="15">
    <source>
        <dbReference type="ARBA" id="ARBA00023136"/>
    </source>
</evidence>
<dbReference type="Pfam" id="PF00361">
    <property type="entry name" value="Proton_antipo_M"/>
    <property type="match status" value="1"/>
</dbReference>
<dbReference type="InterPro" id="IPR050175">
    <property type="entry name" value="Complex_I_Subunit_2"/>
</dbReference>
<dbReference type="GO" id="GO:0005743">
    <property type="term" value="C:mitochondrial inner membrane"/>
    <property type="evidence" value="ECO:0007669"/>
    <property type="project" value="UniProtKB-SubCell"/>
</dbReference>
<gene>
    <name evidence="20" type="primary">ND2</name>
</gene>
<evidence type="ECO:0000256" key="8">
    <source>
        <dbReference type="ARBA" id="ARBA00022792"/>
    </source>
</evidence>
<keyword evidence="14 17" id="KW-0496">Mitochondrion</keyword>
<comment type="catalytic activity">
    <reaction evidence="16 17">
        <text>a ubiquinone + NADH + 5 H(+)(in) = a ubiquinol + NAD(+) + 4 H(+)(out)</text>
        <dbReference type="Rhea" id="RHEA:29091"/>
        <dbReference type="Rhea" id="RHEA-COMP:9565"/>
        <dbReference type="Rhea" id="RHEA-COMP:9566"/>
        <dbReference type="ChEBI" id="CHEBI:15378"/>
        <dbReference type="ChEBI" id="CHEBI:16389"/>
        <dbReference type="ChEBI" id="CHEBI:17976"/>
        <dbReference type="ChEBI" id="CHEBI:57540"/>
        <dbReference type="ChEBI" id="CHEBI:57945"/>
        <dbReference type="EC" id="7.1.1.2"/>
    </reaction>
</comment>
<feature type="transmembrane region" description="Helical" evidence="17">
    <location>
        <begin position="203"/>
        <end position="222"/>
    </location>
</feature>
<dbReference type="EC" id="7.1.1.2" evidence="3 17"/>
<feature type="transmembrane region" description="Helical" evidence="17">
    <location>
        <begin position="5"/>
        <end position="21"/>
    </location>
</feature>
<geneLocation type="mitochondrion" evidence="20"/>
<keyword evidence="10 17" id="KW-0249">Electron transport</keyword>
<evidence type="ECO:0000256" key="13">
    <source>
        <dbReference type="ARBA" id="ARBA00023075"/>
    </source>
</evidence>
<sequence>MHPTLYGLFLITLFTSTLITMSSTHWLLAWMGLELNTLAMLPLIAHPYHPRATEATTKYFLAQTAASALLLFSAASIAWNTGQWAISCPAPTLSTTTLTTAITMKLGLAPLHFWYPEVLQGATMTTALIISTWQKFAPLALMYMTYHIMSPHLMLALGICSITVGGCAGLIHTQLRKIMAYSSIGHMGWLFVALTLDPALASLTLLTYTATTTTVFIAFSHANMKTVTDISTAWLHTPAYAMLTALTLLSLGGLPPLTGFLPKWLIIKDLLLDHLAPVAIALALLSLPALYFYVRLTYFTTLTTTPTTHTKTLLWRLNHTPPHATFTTTLATLALPLTTALYQTM</sequence>
<feature type="transmembrane region" description="Helical" evidence="17">
    <location>
        <begin position="178"/>
        <end position="196"/>
    </location>
</feature>
<dbReference type="PANTHER" id="PTHR46552:SF1">
    <property type="entry name" value="NADH-UBIQUINONE OXIDOREDUCTASE CHAIN 2"/>
    <property type="match status" value="1"/>
</dbReference>
<dbReference type="PRINTS" id="PR01436">
    <property type="entry name" value="NADHDHGNASE2"/>
</dbReference>
<dbReference type="InterPro" id="IPR010933">
    <property type="entry name" value="NADH_DH_su2_C"/>
</dbReference>
<evidence type="ECO:0000256" key="14">
    <source>
        <dbReference type="ARBA" id="ARBA00023128"/>
    </source>
</evidence>
<name>D3XB33_9SAUR</name>